<dbReference type="Pfam" id="PF00528">
    <property type="entry name" value="BPD_transp_1"/>
    <property type="match status" value="1"/>
</dbReference>
<feature type="transmembrane region" description="Helical" evidence="7">
    <location>
        <begin position="133"/>
        <end position="159"/>
    </location>
</feature>
<keyword evidence="3" id="KW-1003">Cell membrane</keyword>
<gene>
    <name evidence="9" type="ORF">BIP78_0373</name>
</gene>
<evidence type="ECO:0000256" key="7">
    <source>
        <dbReference type="RuleBase" id="RU363032"/>
    </source>
</evidence>
<feature type="transmembrane region" description="Helical" evidence="7">
    <location>
        <begin position="98"/>
        <end position="121"/>
    </location>
</feature>
<dbReference type="PANTHER" id="PTHR30465:SF43">
    <property type="entry name" value="OLIGOPEPTIDE ABC TRANSPORTER, PERMEASE PROTEIN"/>
    <property type="match status" value="1"/>
</dbReference>
<dbReference type="CDD" id="cd06261">
    <property type="entry name" value="TM_PBP2"/>
    <property type="match status" value="1"/>
</dbReference>
<dbReference type="GO" id="GO:0005886">
    <property type="term" value="C:plasma membrane"/>
    <property type="evidence" value="ECO:0007669"/>
    <property type="project" value="UniProtKB-SubCell"/>
</dbReference>
<evidence type="ECO:0000256" key="2">
    <source>
        <dbReference type="ARBA" id="ARBA00022448"/>
    </source>
</evidence>
<feature type="transmembrane region" description="Helical" evidence="7">
    <location>
        <begin position="192"/>
        <end position="215"/>
    </location>
</feature>
<evidence type="ECO:0000256" key="5">
    <source>
        <dbReference type="ARBA" id="ARBA00022989"/>
    </source>
</evidence>
<dbReference type="EMBL" id="CP034928">
    <property type="protein sequence ID" value="QAA76139.1"/>
    <property type="molecule type" value="Genomic_DNA"/>
</dbReference>
<reference evidence="10" key="1">
    <citation type="submission" date="2018-12" db="EMBL/GenBank/DDBJ databases">
        <title>Complete genome sequence of an uncultured bacterium of the candidate phylum Bipolaricaulota.</title>
        <authorList>
            <person name="Kadnikov V.V."/>
            <person name="Mardanov A.V."/>
            <person name="Beletsky A.V."/>
            <person name="Frank Y.A."/>
            <person name="Karnachuk O.V."/>
            <person name="Ravin N.V."/>
        </authorList>
    </citation>
    <scope>NUCLEOTIDE SEQUENCE [LARGE SCALE GENOMIC DNA]</scope>
</reference>
<feature type="transmembrane region" description="Helical" evidence="7">
    <location>
        <begin position="9"/>
        <end position="30"/>
    </location>
</feature>
<dbReference type="AlphaFoldDB" id="A0A410FSF7"/>
<proteinExistence type="inferred from homology"/>
<keyword evidence="4 7" id="KW-0812">Transmembrane</keyword>
<dbReference type="KEGG" id="bih:BIP78_0373"/>
<dbReference type="InterPro" id="IPR000515">
    <property type="entry name" value="MetI-like"/>
</dbReference>
<dbReference type="Gene3D" id="1.10.3720.10">
    <property type="entry name" value="MetI-like"/>
    <property type="match status" value="1"/>
</dbReference>
<feature type="transmembrane region" description="Helical" evidence="7">
    <location>
        <begin position="296"/>
        <end position="322"/>
    </location>
</feature>
<organism evidence="9 10">
    <name type="scientific">Bipolaricaulis sibiricus</name>
    <dbReference type="NCBI Taxonomy" id="2501609"/>
    <lineage>
        <taxon>Bacteria</taxon>
        <taxon>Candidatus Bipolaricaulota</taxon>
        <taxon>Candidatus Bipolaricaulia</taxon>
        <taxon>Candidatus Bipolaricaulales</taxon>
        <taxon>Candidatus Bipolaricaulaceae</taxon>
        <taxon>Candidatus Bipolaricaulis</taxon>
    </lineage>
</organism>
<evidence type="ECO:0000313" key="9">
    <source>
        <dbReference type="EMBL" id="QAA76139.1"/>
    </source>
</evidence>
<keyword evidence="5 7" id="KW-1133">Transmembrane helix</keyword>
<keyword evidence="2 7" id="KW-0813">Transport</keyword>
<feature type="domain" description="ABC transmembrane type-1" evidence="8">
    <location>
        <begin position="98"/>
        <end position="314"/>
    </location>
</feature>
<evidence type="ECO:0000256" key="1">
    <source>
        <dbReference type="ARBA" id="ARBA00004651"/>
    </source>
</evidence>
<dbReference type="PROSITE" id="PS50928">
    <property type="entry name" value="ABC_TM1"/>
    <property type="match status" value="1"/>
</dbReference>
<evidence type="ECO:0000256" key="4">
    <source>
        <dbReference type="ARBA" id="ARBA00022692"/>
    </source>
</evidence>
<dbReference type="PANTHER" id="PTHR30465">
    <property type="entry name" value="INNER MEMBRANE ABC TRANSPORTER"/>
    <property type="match status" value="1"/>
</dbReference>
<keyword evidence="6 7" id="KW-0472">Membrane</keyword>
<protein>
    <submittedName>
        <fullName evidence="9">ABC transporter, permease protein 1 (Cluster 5, nickel/peptides/opines)</fullName>
    </submittedName>
</protein>
<evidence type="ECO:0000259" key="8">
    <source>
        <dbReference type="PROSITE" id="PS50928"/>
    </source>
</evidence>
<dbReference type="SUPFAM" id="SSF161098">
    <property type="entry name" value="MetI-like"/>
    <property type="match status" value="1"/>
</dbReference>
<comment type="subcellular location">
    <subcellularLocation>
        <location evidence="1 7">Cell membrane</location>
        <topology evidence="1 7">Multi-pass membrane protein</topology>
    </subcellularLocation>
</comment>
<dbReference type="Proteomes" id="UP000287233">
    <property type="component" value="Chromosome"/>
</dbReference>
<evidence type="ECO:0000313" key="10">
    <source>
        <dbReference type="Proteomes" id="UP000287233"/>
    </source>
</evidence>
<dbReference type="InterPro" id="IPR045621">
    <property type="entry name" value="BPD_transp_1_N"/>
</dbReference>
<sequence length="329" mass="37469">MGGYLIRRLLYMIPVLIIISLISFFVIQLMPGDFTTQFRLNPRFSKETIARLEEQYGLDQPAHVRYWRWVSGIITRGDFGYSMETMQPAFDALFKGRLGWTLLISFGTLIFTWVLAIPIGIYSARRQYSVGDYALTLFGFLGLSIPNFFFALVVIWFLVSVLNVGAAGLGVGGLFDVHYITAPWSWGKFVNFLWHLWPVLLVVGTSGMAGLIRYMRGQMLETLSRQYVMTARAKGLDERKVIWRHTVRNAINPLISMLGMSLPDLFAGAFFAAIILGLPTVERAFWNALQRQDEYVIMSGLLFFAFLLQVGNLLGDVMLAWVDPRIRYD</sequence>
<name>A0A410FSF7_BIPS1</name>
<dbReference type="Pfam" id="PF19300">
    <property type="entry name" value="BPD_transp_1_N"/>
    <property type="match status" value="1"/>
</dbReference>
<dbReference type="GO" id="GO:0055085">
    <property type="term" value="P:transmembrane transport"/>
    <property type="evidence" value="ECO:0007669"/>
    <property type="project" value="InterPro"/>
</dbReference>
<comment type="similarity">
    <text evidence="7">Belongs to the binding-protein-dependent transport system permease family.</text>
</comment>
<dbReference type="InterPro" id="IPR035906">
    <property type="entry name" value="MetI-like_sf"/>
</dbReference>
<feature type="transmembrane region" description="Helical" evidence="7">
    <location>
        <begin position="254"/>
        <end position="276"/>
    </location>
</feature>
<accession>A0A410FSF7</accession>
<evidence type="ECO:0000256" key="3">
    <source>
        <dbReference type="ARBA" id="ARBA00022475"/>
    </source>
</evidence>
<evidence type="ECO:0000256" key="6">
    <source>
        <dbReference type="ARBA" id="ARBA00023136"/>
    </source>
</evidence>